<evidence type="ECO:0000313" key="3">
    <source>
        <dbReference type="Proteomes" id="UP000630135"/>
    </source>
</evidence>
<dbReference type="InterPro" id="IPR047928">
    <property type="entry name" value="Perm_prefix_1"/>
</dbReference>
<sequence>MRRKKAPLTIDEYVHRATLGLPRAERLDAATELRAHLLERVAEYQAQGYAREEAEFLAVRGMGEVQVTNRELLGHFFTHRAGWLTLFALLAGSGAWAAYRASQWEGVRPAAPIAQDDTAVLQLMAGVWPIFDESIFRQAAEVRFPKGTRSVFGAMLTSGAKGMNPAWSWPVPSGLTEFGTLGQGWRPSVADQLKFWQGRFRLLSTAGPDFTIKGERCKKGQFAVGNLLYGLNTYQPKIKGLMWKSVGAVTYTSDLASGFCFPNDSNTVQMHASSLSLNTWTLITDLPAGPPGQGTLALLLYPSSGSITQDPPAPERAYRYDAAQRQWLRR</sequence>
<comment type="caution">
    <text evidence="1">The sequence shown here is derived from an EMBL/GenBank/DDBJ whole genome shotgun (WGS) entry which is preliminary data.</text>
</comment>
<dbReference type="EMBL" id="BMMA01000013">
    <property type="protein sequence ID" value="GGI83069.1"/>
    <property type="molecule type" value="Genomic_DNA"/>
</dbReference>
<reference evidence="3" key="3">
    <citation type="journal article" date="2019" name="Int. J. Syst. Evol. Microbiol.">
        <title>The Global Catalogue of Microorganisms (GCM) 10K type strain sequencing project: providing services to taxonomists for standard genome sequencing and annotation.</title>
        <authorList>
            <consortium name="The Broad Institute Genomics Platform"/>
            <consortium name="The Broad Institute Genome Sequencing Center for Infectious Disease"/>
            <person name="Wu L."/>
            <person name="Ma J."/>
        </authorList>
    </citation>
    <scope>NUCLEOTIDE SEQUENCE [LARGE SCALE GENOMIC DNA]</scope>
    <source>
        <strain evidence="3">CGMCC 1.8884</strain>
    </source>
</reference>
<reference evidence="1" key="4">
    <citation type="submission" date="2023-08" db="EMBL/GenBank/DDBJ databases">
        <authorList>
            <person name="Sun Q."/>
            <person name="Zhou Y."/>
        </authorList>
    </citation>
    <scope>NUCLEOTIDE SEQUENCE</scope>
    <source>
        <strain evidence="2">CGMCC 1.8884</strain>
        <strain evidence="1">CGMCC 1.8885</strain>
    </source>
</reference>
<keyword evidence="3" id="KW-1185">Reference proteome</keyword>
<dbReference type="GeneID" id="59165974"/>
<name>A0AAV4K430_9DEIO</name>
<organism evidence="1 4">
    <name type="scientific">Deinococcus wulumuqiensis</name>
    <dbReference type="NCBI Taxonomy" id="980427"/>
    <lineage>
        <taxon>Bacteria</taxon>
        <taxon>Thermotogati</taxon>
        <taxon>Deinococcota</taxon>
        <taxon>Deinococci</taxon>
        <taxon>Deinococcales</taxon>
        <taxon>Deinococcaceae</taxon>
        <taxon>Deinococcus</taxon>
    </lineage>
</organism>
<evidence type="ECO:0000313" key="1">
    <source>
        <dbReference type="EMBL" id="GGI83069.1"/>
    </source>
</evidence>
<evidence type="ECO:0000313" key="2">
    <source>
        <dbReference type="EMBL" id="GGP29533.1"/>
    </source>
</evidence>
<gene>
    <name evidence="2" type="ORF">GCM10008021_11840</name>
    <name evidence="1" type="ORF">GCM10010914_16660</name>
</gene>
<dbReference type="AlphaFoldDB" id="A0AAV4K430"/>
<accession>A0AAV4K430</accession>
<dbReference type="RefSeq" id="WP_025566877.1">
    <property type="nucleotide sequence ID" value="NZ_BMLZ01000011.1"/>
</dbReference>
<dbReference type="Proteomes" id="UP000630135">
    <property type="component" value="Unassembled WGS sequence"/>
</dbReference>
<reference evidence="1" key="2">
    <citation type="journal article" date="2014" name="Int. J. Syst. Evol. Microbiol.">
        <title>Complete genome sequence of Corynebacterium casei LMG S-19264T (=DSM 44701T), isolated from a smear-ripened cheese.</title>
        <authorList>
            <consortium name="US DOE Joint Genome Institute (JGI-PGF)"/>
            <person name="Walter F."/>
            <person name="Albersmeier A."/>
            <person name="Kalinowski J."/>
            <person name="Ruckert C."/>
        </authorList>
    </citation>
    <scope>NUCLEOTIDE SEQUENCE</scope>
    <source>
        <strain evidence="1">CGMCC 1.8885</strain>
    </source>
</reference>
<dbReference type="NCBIfam" id="NF038403">
    <property type="entry name" value="perm_prefix_1"/>
    <property type="match status" value="1"/>
</dbReference>
<dbReference type="Proteomes" id="UP000652720">
    <property type="component" value="Unassembled WGS sequence"/>
</dbReference>
<dbReference type="EMBL" id="BMLZ01000011">
    <property type="protein sequence ID" value="GGP29533.1"/>
    <property type="molecule type" value="Genomic_DNA"/>
</dbReference>
<reference evidence="2" key="1">
    <citation type="journal article" date="2014" name="Int. J. Syst. Evol. Microbiol.">
        <title>Complete genome of a new Firmicutes species belonging to the dominant human colonic microbiota ('Ruminococcus bicirculans') reveals two chromosomes and a selective capacity to utilize plant glucans.</title>
        <authorList>
            <consortium name="NISC Comparative Sequencing Program"/>
            <person name="Wegmann U."/>
            <person name="Louis P."/>
            <person name="Goesmann A."/>
            <person name="Henrissat B."/>
            <person name="Duncan S.H."/>
            <person name="Flint H.J."/>
        </authorList>
    </citation>
    <scope>NUCLEOTIDE SEQUENCE</scope>
    <source>
        <strain evidence="2">CGMCC 1.8884</strain>
    </source>
</reference>
<protein>
    <submittedName>
        <fullName evidence="1">Uncharacterized protein</fullName>
    </submittedName>
</protein>
<proteinExistence type="predicted"/>
<evidence type="ECO:0000313" key="4">
    <source>
        <dbReference type="Proteomes" id="UP000652720"/>
    </source>
</evidence>